<name>A0A8K0GZZ1_9ROSA</name>
<evidence type="ECO:0000256" key="2">
    <source>
        <dbReference type="ARBA" id="ARBA00004922"/>
    </source>
</evidence>
<keyword evidence="10" id="KW-1185">Reference proteome</keyword>
<proteinExistence type="predicted"/>
<reference evidence="9" key="1">
    <citation type="submission" date="2020-03" db="EMBL/GenBank/DDBJ databases">
        <title>A high-quality chromosome-level genome assembly of a woody plant with both climbing and erect habits, Rhamnella rubrinervis.</title>
        <authorList>
            <person name="Lu Z."/>
            <person name="Yang Y."/>
            <person name="Zhu X."/>
            <person name="Sun Y."/>
        </authorList>
    </citation>
    <scope>NUCLEOTIDE SEQUENCE</scope>
    <source>
        <strain evidence="9">BYM</strain>
        <tissue evidence="9">Leaf</tissue>
    </source>
</reference>
<dbReference type="AlphaFoldDB" id="A0A8K0GZZ1"/>
<comment type="subcellular location">
    <subcellularLocation>
        <location evidence="1">Endoplasmic reticulum membrane</location>
        <topology evidence="1">Single-pass membrane protein</topology>
    </subcellularLocation>
</comment>
<dbReference type="InterPro" id="IPR026051">
    <property type="entry name" value="ALG1-like"/>
</dbReference>
<dbReference type="EMBL" id="VOIH02000007">
    <property type="protein sequence ID" value="KAF3443073.1"/>
    <property type="molecule type" value="Genomic_DNA"/>
</dbReference>
<dbReference type="GO" id="GO:0005789">
    <property type="term" value="C:endoplasmic reticulum membrane"/>
    <property type="evidence" value="ECO:0007669"/>
    <property type="project" value="UniProtKB-SubCell"/>
</dbReference>
<dbReference type="PANTHER" id="PTHR13036">
    <property type="entry name" value="BETA1,4 MANNOSYLTRANSFERASE"/>
    <property type="match status" value="1"/>
</dbReference>
<keyword evidence="7" id="KW-1133">Transmembrane helix</keyword>
<sequence>MYCCLLRFERHYGKMADGSLRVTRAMQHELAQNWGIRATVLYDKPPEFFHSASLEEKHNLFYRLNKNLTQPYGVQHCATIGTVGLMNKNLNDTLCTGLVGTDIVLKPKSLLAVLVGERCSYELLLILCIEGITPDEDFGILLEVAMMYDRHVAAILNEDNSMEEVLWKEMWEGKQYLYPRLLFIIIGSAYLGVCLHTSSSGLDLPMKVVDMFGCGLPVCAVSYSCIKELVQVDTNGALFSSSSKLVDELLVS</sequence>
<dbReference type="GO" id="GO:0000030">
    <property type="term" value="F:mannosyltransferase activity"/>
    <property type="evidence" value="ECO:0007669"/>
    <property type="project" value="InterPro"/>
</dbReference>
<gene>
    <name evidence="9" type="ORF">FNV43_RR16994</name>
</gene>
<keyword evidence="4" id="KW-0808">Transferase</keyword>
<evidence type="ECO:0000256" key="7">
    <source>
        <dbReference type="ARBA" id="ARBA00022989"/>
    </source>
</evidence>
<evidence type="ECO:0000313" key="9">
    <source>
        <dbReference type="EMBL" id="KAF3443073.1"/>
    </source>
</evidence>
<protein>
    <submittedName>
        <fullName evidence="9">Uncharacterized protein</fullName>
    </submittedName>
</protein>
<evidence type="ECO:0000256" key="3">
    <source>
        <dbReference type="ARBA" id="ARBA00022676"/>
    </source>
</evidence>
<organism evidence="9 10">
    <name type="scientific">Rhamnella rubrinervis</name>
    <dbReference type="NCBI Taxonomy" id="2594499"/>
    <lineage>
        <taxon>Eukaryota</taxon>
        <taxon>Viridiplantae</taxon>
        <taxon>Streptophyta</taxon>
        <taxon>Embryophyta</taxon>
        <taxon>Tracheophyta</taxon>
        <taxon>Spermatophyta</taxon>
        <taxon>Magnoliopsida</taxon>
        <taxon>eudicotyledons</taxon>
        <taxon>Gunneridae</taxon>
        <taxon>Pentapetalae</taxon>
        <taxon>rosids</taxon>
        <taxon>fabids</taxon>
        <taxon>Rosales</taxon>
        <taxon>Rhamnaceae</taxon>
        <taxon>rhamnoid group</taxon>
        <taxon>Rhamneae</taxon>
        <taxon>Rhamnella</taxon>
    </lineage>
</organism>
<dbReference type="OrthoDB" id="614844at2759"/>
<keyword evidence="6" id="KW-0256">Endoplasmic reticulum</keyword>
<evidence type="ECO:0000256" key="8">
    <source>
        <dbReference type="ARBA" id="ARBA00023136"/>
    </source>
</evidence>
<evidence type="ECO:0000256" key="4">
    <source>
        <dbReference type="ARBA" id="ARBA00022679"/>
    </source>
</evidence>
<keyword evidence="5" id="KW-0812">Transmembrane</keyword>
<evidence type="ECO:0000256" key="1">
    <source>
        <dbReference type="ARBA" id="ARBA00004389"/>
    </source>
</evidence>
<evidence type="ECO:0000313" key="10">
    <source>
        <dbReference type="Proteomes" id="UP000796880"/>
    </source>
</evidence>
<comment type="caution">
    <text evidence="9">The sequence shown here is derived from an EMBL/GenBank/DDBJ whole genome shotgun (WGS) entry which is preliminary data.</text>
</comment>
<comment type="pathway">
    <text evidence="2">Protein modification; protein glycosylation.</text>
</comment>
<accession>A0A8K0GZZ1</accession>
<keyword evidence="8" id="KW-0472">Membrane</keyword>
<keyword evidence="3" id="KW-0328">Glycosyltransferase</keyword>
<evidence type="ECO:0000256" key="5">
    <source>
        <dbReference type="ARBA" id="ARBA00022692"/>
    </source>
</evidence>
<dbReference type="PANTHER" id="PTHR13036:SF0">
    <property type="entry name" value="CHITOBIOSYLDIPHOSPHODOLICHOL BETA-MANNOSYLTRANSFERASE"/>
    <property type="match status" value="1"/>
</dbReference>
<dbReference type="Proteomes" id="UP000796880">
    <property type="component" value="Unassembled WGS sequence"/>
</dbReference>
<evidence type="ECO:0000256" key="6">
    <source>
        <dbReference type="ARBA" id="ARBA00022824"/>
    </source>
</evidence>